<sequence length="183" mass="20074">MWNRTTLTVLSLGLAVGVFGGNFFLSKNQSERKPSSVTHWKPAPMGKHLALLKVEIAQPEIIPEEGSEEVTLLGRILVNQKMDSDLTYSWTLPEGVEVIEGNISDTLSSVHTGQIVEVRLVVSGFNREKQRLISLEANGAQGTRAMGNSAVLASRPEETFEAVAPELKKSAEEQLGTEFKSRR</sequence>
<dbReference type="RefSeq" id="WP_243536019.1">
    <property type="nucleotide sequence ID" value="NZ_CP093442.1"/>
</dbReference>
<accession>A0ABY4C6B8</accession>
<keyword evidence="3" id="KW-1185">Reference proteome</keyword>
<evidence type="ECO:0000256" key="1">
    <source>
        <dbReference type="SAM" id="MobiDB-lite"/>
    </source>
</evidence>
<evidence type="ECO:0008006" key="4">
    <source>
        <dbReference type="Google" id="ProtNLM"/>
    </source>
</evidence>
<protein>
    <recommendedName>
        <fullName evidence="4">DUF5666 domain-containing protein</fullName>
    </recommendedName>
</protein>
<organism evidence="2 3">
    <name type="scientific">Bdellovibrio reynosensis</name>
    <dbReference type="NCBI Taxonomy" id="2835041"/>
    <lineage>
        <taxon>Bacteria</taxon>
        <taxon>Pseudomonadati</taxon>
        <taxon>Bdellovibrionota</taxon>
        <taxon>Bdellovibrionia</taxon>
        <taxon>Bdellovibrionales</taxon>
        <taxon>Pseudobdellovibrionaceae</taxon>
        <taxon>Bdellovibrio</taxon>
    </lineage>
</organism>
<gene>
    <name evidence="2" type="ORF">MNR06_11110</name>
</gene>
<dbReference type="Proteomes" id="UP000830116">
    <property type="component" value="Chromosome"/>
</dbReference>
<evidence type="ECO:0000313" key="3">
    <source>
        <dbReference type="Proteomes" id="UP000830116"/>
    </source>
</evidence>
<name>A0ABY4C6B8_9BACT</name>
<evidence type="ECO:0000313" key="2">
    <source>
        <dbReference type="EMBL" id="UOF00249.1"/>
    </source>
</evidence>
<reference evidence="2" key="1">
    <citation type="submission" date="2022-03" db="EMBL/GenBank/DDBJ databases">
        <title>Genome Identification and Characterization of new species Bdellovibrio reynosense LBG001 sp. nov. from a Mexico soil sample.</title>
        <authorList>
            <person name="Camilli A."/>
            <person name="Ajao Y."/>
            <person name="Guo X."/>
        </authorList>
    </citation>
    <scope>NUCLEOTIDE SEQUENCE</scope>
    <source>
        <strain evidence="2">LBG001</strain>
    </source>
</reference>
<proteinExistence type="predicted"/>
<dbReference type="EMBL" id="CP093442">
    <property type="protein sequence ID" value="UOF00249.1"/>
    <property type="molecule type" value="Genomic_DNA"/>
</dbReference>
<feature type="region of interest" description="Disordered" evidence="1">
    <location>
        <begin position="163"/>
        <end position="183"/>
    </location>
</feature>